<accession>A0AAP7ZJJ5</accession>
<protein>
    <recommendedName>
        <fullName evidence="3">HEAT repeat domain-containing protein</fullName>
    </recommendedName>
</protein>
<evidence type="ECO:0000313" key="1">
    <source>
        <dbReference type="EMBL" id="OYQ10112.1"/>
    </source>
</evidence>
<dbReference type="Pfam" id="PF13646">
    <property type="entry name" value="HEAT_2"/>
    <property type="match status" value="1"/>
</dbReference>
<comment type="caution">
    <text evidence="1">The sequence shown here is derived from an EMBL/GenBank/DDBJ whole genome shotgun (WGS) entry which is preliminary data.</text>
</comment>
<gene>
    <name evidence="1" type="ORF">B7R77_25420</name>
</gene>
<dbReference type="InterPro" id="IPR004155">
    <property type="entry name" value="PBS_lyase_HEAT"/>
</dbReference>
<dbReference type="Gene3D" id="1.25.10.10">
    <property type="entry name" value="Leucine-rich Repeat Variant"/>
    <property type="match status" value="1"/>
</dbReference>
<sequence>MNGADCVIPAIISPLVGRHAADAAFYWLQLDQSIAAFQLTPTRYRLFNSRLDAHLEGVAIAGAEGVRPAFAALERWKKPGEAFVCTWLVGQHPDEEAVATLAAYLESQPDVLLRGAISALAWLPQAVARPLIERWSQPQASAALQVVALRATALRASDVAEALAAPLEEYIASPSPYVRAAACRALGKQPSESAGPLLRAALQDEEMAVRAEAAVALAGMPEPGEASAVLWHCVAAQATVHGQATGWYRMQATRRLNRWTRYLAWLAPLGHADLPALFDHLPPRVGLTFALYHGDGGHLGRVLAALADPETARYAGWVWQSLTGVDLEAAGLTLPEPEMAPTRGPITDAQLDADNGLPLPNVAAIASHPVALTPGTRCLLGRELTVAEAIHLLQVAPQAIRSVAALSLRTTLPRLAPNIRGSIRDQQAQLNALRAATQA</sequence>
<proteinExistence type="predicted"/>
<reference evidence="1 2" key="1">
    <citation type="submission" date="2017-04" db="EMBL/GenBank/DDBJ databases">
        <title>Genome Announcement: Closed genomes of Ralstonia solanacearum strains K60, UW551, and UW700.</title>
        <authorList>
            <person name="Hayes M."/>
            <person name="Macintyre A.M."/>
            <person name="Allen C."/>
        </authorList>
    </citation>
    <scope>NUCLEOTIDE SEQUENCE [LARGE SCALE GENOMIC DNA]</scope>
    <source>
        <strain evidence="1 2">UW25</strain>
    </source>
</reference>
<name>A0AAP7ZJJ5_RALSL</name>
<dbReference type="InterPro" id="IPR016024">
    <property type="entry name" value="ARM-type_fold"/>
</dbReference>
<dbReference type="SUPFAM" id="SSF48371">
    <property type="entry name" value="ARM repeat"/>
    <property type="match status" value="1"/>
</dbReference>
<evidence type="ECO:0008006" key="3">
    <source>
        <dbReference type="Google" id="ProtNLM"/>
    </source>
</evidence>
<dbReference type="Proteomes" id="UP000216164">
    <property type="component" value="Unassembled WGS sequence"/>
</dbReference>
<organism evidence="1 2">
    <name type="scientific">Ralstonia solanacearum K60</name>
    <dbReference type="NCBI Taxonomy" id="1091042"/>
    <lineage>
        <taxon>Bacteria</taxon>
        <taxon>Pseudomonadati</taxon>
        <taxon>Pseudomonadota</taxon>
        <taxon>Betaproteobacteria</taxon>
        <taxon>Burkholderiales</taxon>
        <taxon>Burkholderiaceae</taxon>
        <taxon>Ralstonia</taxon>
        <taxon>Ralstonia solanacearum species complex</taxon>
    </lineage>
</organism>
<evidence type="ECO:0000313" key="2">
    <source>
        <dbReference type="Proteomes" id="UP000216164"/>
    </source>
</evidence>
<dbReference type="SMART" id="SM00567">
    <property type="entry name" value="EZ_HEAT"/>
    <property type="match status" value="2"/>
</dbReference>
<dbReference type="AlphaFoldDB" id="A0AAP7ZJJ5"/>
<dbReference type="RefSeq" id="WP_231668602.1">
    <property type="nucleotide sequence ID" value="NZ_NCTK01000002.1"/>
</dbReference>
<dbReference type="InterPro" id="IPR011989">
    <property type="entry name" value="ARM-like"/>
</dbReference>
<dbReference type="EMBL" id="NCTK01000002">
    <property type="protein sequence ID" value="OYQ10112.1"/>
    <property type="molecule type" value="Genomic_DNA"/>
</dbReference>